<dbReference type="RefSeq" id="WP_121219451.1">
    <property type="nucleotide sequence ID" value="NZ_RBIG01000002.1"/>
</dbReference>
<dbReference type="InterPro" id="IPR002539">
    <property type="entry name" value="MaoC-like_dom"/>
</dbReference>
<dbReference type="InterPro" id="IPR052342">
    <property type="entry name" value="MCH/BMMD"/>
</dbReference>
<evidence type="ECO:0000259" key="1">
    <source>
        <dbReference type="Pfam" id="PF01575"/>
    </source>
</evidence>
<accession>A0A420WG71</accession>
<dbReference type="SUPFAM" id="SSF54637">
    <property type="entry name" value="Thioesterase/thiol ester dehydrase-isomerase"/>
    <property type="match status" value="1"/>
</dbReference>
<gene>
    <name evidence="2" type="ORF">BCL74_1896</name>
</gene>
<organism evidence="2 3">
    <name type="scientific">Oceanibaculum indicum</name>
    <dbReference type="NCBI Taxonomy" id="526216"/>
    <lineage>
        <taxon>Bacteria</taxon>
        <taxon>Pseudomonadati</taxon>
        <taxon>Pseudomonadota</taxon>
        <taxon>Alphaproteobacteria</taxon>
        <taxon>Rhodospirillales</taxon>
        <taxon>Oceanibaculaceae</taxon>
        <taxon>Oceanibaculum</taxon>
    </lineage>
</organism>
<evidence type="ECO:0000313" key="3">
    <source>
        <dbReference type="Proteomes" id="UP000277424"/>
    </source>
</evidence>
<protein>
    <submittedName>
        <fullName evidence="2">Acyl dehydratase</fullName>
    </submittedName>
</protein>
<dbReference type="EMBL" id="RBIG01000002">
    <property type="protein sequence ID" value="RKQ69962.1"/>
    <property type="molecule type" value="Genomic_DNA"/>
</dbReference>
<proteinExistence type="predicted"/>
<sequence length="148" mass="16433">MTMWFEDFAVGQRFETPGVTLSEAQILDFAFQYDPQPFHIDKPAAEAGPFGGLISSGFQTLAVSFRLTYQLGLIAESGMGAFGMDELRWQQPVRPGDTLKVVLSVLEVRASGSKPDRGFVTFGYETFNQQGEKVMSFRAAQIVRRRPG</sequence>
<dbReference type="OrthoDB" id="9797938at2"/>
<dbReference type="Gene3D" id="3.10.129.10">
    <property type="entry name" value="Hotdog Thioesterase"/>
    <property type="match status" value="1"/>
</dbReference>
<dbReference type="Proteomes" id="UP000277424">
    <property type="component" value="Unassembled WGS sequence"/>
</dbReference>
<dbReference type="Pfam" id="PF01575">
    <property type="entry name" value="MaoC_dehydratas"/>
    <property type="match status" value="1"/>
</dbReference>
<dbReference type="PANTHER" id="PTHR43664">
    <property type="entry name" value="MONOAMINE OXIDASE-RELATED"/>
    <property type="match status" value="1"/>
</dbReference>
<dbReference type="AlphaFoldDB" id="A0A420WG71"/>
<name>A0A420WG71_9PROT</name>
<reference evidence="2 3" key="1">
    <citation type="submission" date="2018-10" db="EMBL/GenBank/DDBJ databases">
        <title>Comparative analysis of microorganisms from saline springs in Andes Mountain Range, Colombia.</title>
        <authorList>
            <person name="Rubin E."/>
        </authorList>
    </citation>
    <scope>NUCLEOTIDE SEQUENCE [LARGE SCALE GENOMIC DNA]</scope>
    <source>
        <strain evidence="2 3">USBA 36</strain>
    </source>
</reference>
<dbReference type="PANTHER" id="PTHR43664:SF1">
    <property type="entry name" value="BETA-METHYLMALYL-COA DEHYDRATASE"/>
    <property type="match status" value="1"/>
</dbReference>
<dbReference type="CDD" id="cd03454">
    <property type="entry name" value="YdeM"/>
    <property type="match status" value="1"/>
</dbReference>
<dbReference type="InterPro" id="IPR029069">
    <property type="entry name" value="HotDog_dom_sf"/>
</dbReference>
<comment type="caution">
    <text evidence="2">The sequence shown here is derived from an EMBL/GenBank/DDBJ whole genome shotgun (WGS) entry which is preliminary data.</text>
</comment>
<feature type="domain" description="MaoC-like" evidence="1">
    <location>
        <begin position="10"/>
        <end position="111"/>
    </location>
</feature>
<evidence type="ECO:0000313" key="2">
    <source>
        <dbReference type="EMBL" id="RKQ69962.1"/>
    </source>
</evidence>